<dbReference type="SUPFAM" id="SSF53187">
    <property type="entry name" value="Zn-dependent exopeptidases"/>
    <property type="match status" value="1"/>
</dbReference>
<dbReference type="GO" id="GO:0045202">
    <property type="term" value="C:synapse"/>
    <property type="evidence" value="ECO:0007669"/>
    <property type="project" value="UniProtKB-SubCell"/>
</dbReference>
<feature type="signal peptide" evidence="23">
    <location>
        <begin position="1"/>
        <end position="23"/>
    </location>
</feature>
<keyword evidence="16 22" id="KW-0472">Membrane</keyword>
<evidence type="ECO:0000256" key="6">
    <source>
        <dbReference type="ARBA" id="ARBA00022438"/>
    </source>
</evidence>
<dbReference type="GO" id="GO:0035773">
    <property type="term" value="P:insulin secretion involved in cellular response to glucose stimulus"/>
    <property type="evidence" value="ECO:0007669"/>
    <property type="project" value="TreeGrafter"/>
</dbReference>
<evidence type="ECO:0000313" key="26">
    <source>
        <dbReference type="EMBL" id="RXN33558.1"/>
    </source>
</evidence>
<keyword evidence="11" id="KW-0378">Hydrolase</keyword>
<evidence type="ECO:0000256" key="3">
    <source>
        <dbReference type="ARBA" id="ARBA00008290"/>
    </source>
</evidence>
<dbReference type="GO" id="GO:0008237">
    <property type="term" value="F:metallopeptidase activity"/>
    <property type="evidence" value="ECO:0007669"/>
    <property type="project" value="UniProtKB-KW"/>
</dbReference>
<gene>
    <name evidence="26" type="ORF">ROHU_036041</name>
</gene>
<keyword evidence="27" id="KW-1185">Reference proteome</keyword>
<dbReference type="PANTHER" id="PTHR46106">
    <property type="entry name" value="IA-2 PROTEIN TYROSINE PHOSPHATASE, ISOFORM C"/>
    <property type="match status" value="1"/>
</dbReference>
<comment type="subunit">
    <text evidence="4">Tetrahedron-shaped homododecamer built from six homodimers.</text>
</comment>
<keyword evidence="14" id="KW-0770">Synapse</keyword>
<evidence type="ECO:0000256" key="4">
    <source>
        <dbReference type="ARBA" id="ARBA00011395"/>
    </source>
</evidence>
<feature type="region of interest" description="Disordered" evidence="21">
    <location>
        <begin position="359"/>
        <end position="383"/>
    </location>
</feature>
<dbReference type="Pfam" id="PF11548">
    <property type="entry name" value="Receptor_IA-2"/>
    <property type="match status" value="1"/>
</dbReference>
<feature type="domain" description="Tyrosine-protein phosphatase" evidence="24">
    <location>
        <begin position="774"/>
        <end position="1040"/>
    </location>
</feature>
<keyword evidence="7" id="KW-0645">Protease</keyword>
<dbReference type="PRINTS" id="PR00700">
    <property type="entry name" value="PRTYPHPHTASE"/>
</dbReference>
<dbReference type="PROSITE" id="PS50056">
    <property type="entry name" value="TYR_PHOSPHATASE_2"/>
    <property type="match status" value="1"/>
</dbReference>
<evidence type="ECO:0000256" key="20">
    <source>
        <dbReference type="ARBA" id="ARBA00034103"/>
    </source>
</evidence>
<feature type="compositionally biased region" description="Polar residues" evidence="21">
    <location>
        <begin position="537"/>
        <end position="547"/>
    </location>
</feature>
<dbReference type="Gene3D" id="3.90.190.10">
    <property type="entry name" value="Protein tyrosine phosphatase superfamily"/>
    <property type="match status" value="1"/>
</dbReference>
<dbReference type="Proteomes" id="UP000290572">
    <property type="component" value="Unassembled WGS sequence"/>
</dbReference>
<dbReference type="InterPro" id="IPR033522">
    <property type="entry name" value="IA-2/IA-2_beta"/>
</dbReference>
<dbReference type="AlphaFoldDB" id="A0A498NP43"/>
<feature type="transmembrane region" description="Helical" evidence="22">
    <location>
        <begin position="710"/>
        <end position="734"/>
    </location>
</feature>
<evidence type="ECO:0000313" key="27">
    <source>
        <dbReference type="Proteomes" id="UP000290572"/>
    </source>
</evidence>
<evidence type="ECO:0000256" key="8">
    <source>
        <dbReference type="ARBA" id="ARBA00022692"/>
    </source>
</evidence>
<evidence type="ECO:0000256" key="2">
    <source>
        <dbReference type="ARBA" id="ARBA00004212"/>
    </source>
</evidence>
<dbReference type="SMART" id="SM00194">
    <property type="entry name" value="PTPc"/>
    <property type="match status" value="1"/>
</dbReference>
<dbReference type="InterPro" id="IPR000242">
    <property type="entry name" value="PTP_cat"/>
</dbReference>
<evidence type="ECO:0000256" key="11">
    <source>
        <dbReference type="ARBA" id="ARBA00022801"/>
    </source>
</evidence>
<keyword evidence="8 22" id="KW-0812">Transmembrane</keyword>
<keyword evidence="13 22" id="KW-1133">Transmembrane helix</keyword>
<evidence type="ECO:0000256" key="22">
    <source>
        <dbReference type="SAM" id="Phobius"/>
    </source>
</evidence>
<feature type="region of interest" description="Disordered" evidence="21">
    <location>
        <begin position="535"/>
        <end position="571"/>
    </location>
</feature>
<evidence type="ECO:0000259" key="24">
    <source>
        <dbReference type="PROSITE" id="PS50055"/>
    </source>
</evidence>
<evidence type="ECO:0000256" key="5">
    <source>
        <dbReference type="ARBA" id="ARBA00015118"/>
    </source>
</evidence>
<evidence type="ECO:0000256" key="9">
    <source>
        <dbReference type="ARBA" id="ARBA00022723"/>
    </source>
</evidence>
<dbReference type="Pfam" id="PF00102">
    <property type="entry name" value="Y_phosphatase"/>
    <property type="match status" value="1"/>
</dbReference>
<dbReference type="Pfam" id="PF02127">
    <property type="entry name" value="Peptidase_M18"/>
    <property type="match status" value="1"/>
</dbReference>
<feature type="chain" id="PRO_5019801576" description="Aspartyl aminopeptidase" evidence="23">
    <location>
        <begin position="24"/>
        <end position="1050"/>
    </location>
</feature>
<keyword evidence="6" id="KW-0031">Aminopeptidase</keyword>
<dbReference type="GO" id="GO:0030658">
    <property type="term" value="C:transport vesicle membrane"/>
    <property type="evidence" value="ECO:0007669"/>
    <property type="project" value="UniProtKB-SubCell"/>
</dbReference>
<dbReference type="InterPro" id="IPR000387">
    <property type="entry name" value="Tyr_Pase_dom"/>
</dbReference>
<evidence type="ECO:0007829" key="28">
    <source>
        <dbReference type="PeptideAtlas" id="A0A498NP43"/>
    </source>
</evidence>
<comment type="similarity">
    <text evidence="3">Belongs to the peptidase M18 family.</text>
</comment>
<feature type="compositionally biased region" description="Basic and acidic residues" evidence="21">
    <location>
        <begin position="437"/>
        <end position="449"/>
    </location>
</feature>
<dbReference type="PROSITE" id="PS50055">
    <property type="entry name" value="TYR_PHOSPHATASE_PTP"/>
    <property type="match status" value="1"/>
</dbReference>
<evidence type="ECO:0000256" key="16">
    <source>
        <dbReference type="ARBA" id="ARBA00023136"/>
    </source>
</evidence>
<dbReference type="InterPro" id="IPR021613">
    <property type="entry name" value="Receptor_IA-2_dom"/>
</dbReference>
<evidence type="ECO:0000256" key="19">
    <source>
        <dbReference type="ARBA" id="ARBA00023329"/>
    </source>
</evidence>
<keyword evidence="10 23" id="KW-0732">Signal</keyword>
<dbReference type="Gene3D" id="3.30.70.2470">
    <property type="entry name" value="Protein-tyrosine phosphatase receptor IA-2 ectodomain"/>
    <property type="match status" value="1"/>
</dbReference>
<dbReference type="GO" id="GO:0006508">
    <property type="term" value="P:proteolysis"/>
    <property type="evidence" value="ECO:0007669"/>
    <property type="project" value="UniProtKB-KW"/>
</dbReference>
<dbReference type="GO" id="GO:0030141">
    <property type="term" value="C:secretory granule"/>
    <property type="evidence" value="ECO:0007669"/>
    <property type="project" value="InterPro"/>
</dbReference>
<feature type="domain" description="Tyrosine specific protein phosphatases" evidence="25">
    <location>
        <begin position="953"/>
        <end position="1031"/>
    </location>
</feature>
<keyword evidence="18" id="KW-0325">Glycoprotein</keyword>
<dbReference type="GO" id="GO:0051046">
    <property type="term" value="P:regulation of secretion"/>
    <property type="evidence" value="ECO:0007669"/>
    <property type="project" value="TreeGrafter"/>
</dbReference>
<evidence type="ECO:0000256" key="1">
    <source>
        <dbReference type="ARBA" id="ARBA00001947"/>
    </source>
</evidence>
<organism evidence="26 27">
    <name type="scientific">Labeo rohita</name>
    <name type="common">Indian major carp</name>
    <name type="synonym">Cyprinus rohita</name>
    <dbReference type="NCBI Taxonomy" id="84645"/>
    <lineage>
        <taxon>Eukaryota</taxon>
        <taxon>Metazoa</taxon>
        <taxon>Chordata</taxon>
        <taxon>Craniata</taxon>
        <taxon>Vertebrata</taxon>
        <taxon>Euteleostomi</taxon>
        <taxon>Actinopterygii</taxon>
        <taxon>Neopterygii</taxon>
        <taxon>Teleostei</taxon>
        <taxon>Ostariophysi</taxon>
        <taxon>Cypriniformes</taxon>
        <taxon>Cyprinidae</taxon>
        <taxon>Labeoninae</taxon>
        <taxon>Labeonini</taxon>
        <taxon>Labeo</taxon>
    </lineage>
</organism>
<sequence>MQLNFCFCIYLCVCCRAPFLATAVQEELETGSASCGDACNATSVAEKHHPVLIQMLCGQLGVEANALLDFELCLADTQPGALGGLYEEFIFSPRLDNLHSCFCALTALMDSSTPDSLAKDPNIRMVTLYDNEEVGSESAQGAQSNLTELILRRLASTPDNLTAFQEAVPLSYMISADMAHAAHPNYQEKHEENHRPAFHKGPVIKFNSNQRYATTAVTAAILREIAGKVGVPLQDVMVRNDSPCGTTIGPILAARLGMAVLDLGAPQLAMHSIREMCCTTGVLQTTTLFKVVCLMKACVPAVRSQSGSTNQLKAKPVQPYMDYMIVDPPQSSLHMQSLDPYGYQRYGYQDEEERSLNLVEGGRYPPPSSRIRGNTPLSPSLDKDDQLLQDLMTLLLSSPAQPTSRHRVATPHSTSSFFQDLDFPLDYKDYNKDFFSQDEKTNSQQEQKKGPQKYGVFSGHSGPTQQSLNELLLQHGFDLNHLNPEEMERLFTVLQLLQNEPTNNQRKPETKDSSVSPKVMKITEGEMTHVVEKASAPATNSSFSSPLNPGLETSPKGSLGAPQDNSIPMGASVLQPSSLKQEEGRLGKGALSVKPGKNETKLKEEFGYIVTNQSLLTLYDGVRLLKTLAERIHLTTGSFINISVVGPAVTFRVLPNSQNLTTSDVSEKAVAQKNLLESETGLKVLQAGVGEKSEGHALPVATRVRDNTQWVFLMFVGVACVGGLLVGALTIACLRTHARQLASGKLGLGPEAGNVTHYEYQAYMEDHLKNKDRLLKEWEALCSYQAEPSTISAAQSESNVKKNRCADAVPYDHSRVKLKAEINPSRTDYINASTIIEHDPRMPAYIATQGPLSHTISDFWQMVWESGCTVIVMMTALVEDGEKQCDRYWPDEGSSLYHIYEVNLVSEHIWCNDFLVRSFYLKNVQTQETRTLTQFHFLSWPAQGIPTSTRPLLDFRRKVNKCYRGRSCPIIVHCSIALLCSDGTGRTGTYILIDMVLNRMAKGVKEIDIAATLEHIRDQRPGMVRTKDQFEFALTAVAEEVNAILKALPQ</sequence>
<dbReference type="SMART" id="SM00404">
    <property type="entry name" value="PTPc_motif"/>
    <property type="match status" value="1"/>
</dbReference>
<protein>
    <recommendedName>
        <fullName evidence="5">Aspartyl aminopeptidase</fullName>
    </recommendedName>
</protein>
<evidence type="ECO:0000256" key="15">
    <source>
        <dbReference type="ARBA" id="ARBA00023049"/>
    </source>
</evidence>
<comment type="cofactor">
    <cofactor evidence="1">
        <name>Zn(2+)</name>
        <dbReference type="ChEBI" id="CHEBI:29105"/>
    </cofactor>
</comment>
<evidence type="ECO:0000256" key="10">
    <source>
        <dbReference type="ARBA" id="ARBA00022729"/>
    </source>
</evidence>
<keyword evidence="28" id="KW-1267">Proteomics identification</keyword>
<evidence type="ECO:0000256" key="14">
    <source>
        <dbReference type="ARBA" id="ARBA00023018"/>
    </source>
</evidence>
<evidence type="ECO:0000256" key="23">
    <source>
        <dbReference type="SAM" id="SignalP"/>
    </source>
</evidence>
<name>A0A498NP43_LABRO</name>
<evidence type="ECO:0000256" key="21">
    <source>
        <dbReference type="SAM" id="MobiDB-lite"/>
    </source>
</evidence>
<dbReference type="SUPFAM" id="SSF52799">
    <property type="entry name" value="(Phosphotyrosine protein) phosphatases II"/>
    <property type="match status" value="1"/>
</dbReference>
<proteinExistence type="evidence at protein level"/>
<evidence type="ECO:0000256" key="7">
    <source>
        <dbReference type="ARBA" id="ARBA00022670"/>
    </source>
</evidence>
<dbReference type="PANTHER" id="PTHR46106:SF1">
    <property type="entry name" value="RECEPTOR-TYPE TYROSINE-PROTEIN PHOSPHATASE-LIKE N"/>
    <property type="match status" value="1"/>
</dbReference>
<keyword evidence="9" id="KW-0479">Metal-binding</keyword>
<dbReference type="InterPro" id="IPR029021">
    <property type="entry name" value="Prot-tyrosine_phosphatase-like"/>
</dbReference>
<dbReference type="GO" id="GO:0008270">
    <property type="term" value="F:zinc ion binding"/>
    <property type="evidence" value="ECO:0007669"/>
    <property type="project" value="InterPro"/>
</dbReference>
<dbReference type="FunFam" id="3.90.190.10:FF:000017">
    <property type="entry name" value="receptor-type tyrosine-protein phosphatase-like N isoform X2"/>
    <property type="match status" value="1"/>
</dbReference>
<dbReference type="GO" id="GO:0004177">
    <property type="term" value="F:aminopeptidase activity"/>
    <property type="evidence" value="ECO:0007669"/>
    <property type="project" value="UniProtKB-KW"/>
</dbReference>
<dbReference type="InterPro" id="IPR001948">
    <property type="entry name" value="Peptidase_M18"/>
</dbReference>
<keyword evidence="12" id="KW-0862">Zinc</keyword>
<keyword evidence="17 26" id="KW-0675">Receptor</keyword>
<dbReference type="STRING" id="84645.A0A498NP43"/>
<feature type="region of interest" description="Disordered" evidence="21">
    <location>
        <begin position="437"/>
        <end position="463"/>
    </location>
</feature>
<dbReference type="EMBL" id="QBIY01011265">
    <property type="protein sequence ID" value="RXN33558.1"/>
    <property type="molecule type" value="Genomic_DNA"/>
</dbReference>
<dbReference type="InterPro" id="IPR023358">
    <property type="entry name" value="Peptidase_M18_dom2"/>
</dbReference>
<dbReference type="GO" id="GO:0004725">
    <property type="term" value="F:protein tyrosine phosphatase activity"/>
    <property type="evidence" value="ECO:0007669"/>
    <property type="project" value="InterPro"/>
</dbReference>
<reference evidence="26 27" key="1">
    <citation type="submission" date="2018-03" db="EMBL/GenBank/DDBJ databases">
        <title>Draft genome sequence of Rohu Carp (Labeo rohita).</title>
        <authorList>
            <person name="Das P."/>
            <person name="Kushwaha B."/>
            <person name="Joshi C.G."/>
            <person name="Kumar D."/>
            <person name="Nagpure N.S."/>
            <person name="Sahoo L."/>
            <person name="Das S.P."/>
            <person name="Bit A."/>
            <person name="Patnaik S."/>
            <person name="Meher P.K."/>
            <person name="Jayasankar P."/>
            <person name="Koringa P.G."/>
            <person name="Patel N.V."/>
            <person name="Hinsu A.T."/>
            <person name="Kumar R."/>
            <person name="Pandey M."/>
            <person name="Agarwal S."/>
            <person name="Srivastava S."/>
            <person name="Singh M."/>
            <person name="Iquebal M.A."/>
            <person name="Jaiswal S."/>
            <person name="Angadi U.B."/>
            <person name="Kumar N."/>
            <person name="Raza M."/>
            <person name="Shah T.M."/>
            <person name="Rai A."/>
            <person name="Jena J.K."/>
        </authorList>
    </citation>
    <scope>NUCLEOTIDE SEQUENCE [LARGE SCALE GENOMIC DNA]</scope>
    <source>
        <strain evidence="26">DASCIFA01</strain>
        <tissue evidence="26">Testis</tissue>
    </source>
</reference>
<evidence type="ECO:0000256" key="17">
    <source>
        <dbReference type="ARBA" id="ARBA00023170"/>
    </source>
</evidence>
<keyword evidence="15" id="KW-0482">Metalloprotease</keyword>
<dbReference type="Gene3D" id="3.40.630.10">
    <property type="entry name" value="Zn peptidases"/>
    <property type="match status" value="1"/>
</dbReference>
<dbReference type="InterPro" id="IPR003595">
    <property type="entry name" value="Tyr_Pase_cat"/>
</dbReference>
<comment type="subcellular location">
    <subcellularLocation>
        <location evidence="2">Cytoplasmic vesicle</location>
        <location evidence="2">Secretory vesicle membrane</location>
        <topology evidence="2">Single-pass type I membrane protein</topology>
    </subcellularLocation>
    <subcellularLocation>
        <location evidence="20">Synapse</location>
    </subcellularLocation>
</comment>
<evidence type="ECO:0000256" key="13">
    <source>
        <dbReference type="ARBA" id="ARBA00022989"/>
    </source>
</evidence>
<evidence type="ECO:0000256" key="12">
    <source>
        <dbReference type="ARBA" id="ARBA00022833"/>
    </source>
</evidence>
<evidence type="ECO:0000256" key="18">
    <source>
        <dbReference type="ARBA" id="ARBA00023180"/>
    </source>
</evidence>
<evidence type="ECO:0000259" key="25">
    <source>
        <dbReference type="PROSITE" id="PS50056"/>
    </source>
</evidence>
<comment type="caution">
    <text evidence="26">The sequence shown here is derived from an EMBL/GenBank/DDBJ whole genome shotgun (WGS) entry which is preliminary data.</text>
</comment>
<dbReference type="InterPro" id="IPR038112">
    <property type="entry name" value="Receptor_IA-2_ectodomain_sf"/>
</dbReference>
<dbReference type="Gene3D" id="2.30.250.10">
    <property type="entry name" value="Aminopeptidase i, Domain 2"/>
    <property type="match status" value="1"/>
</dbReference>
<accession>A0A498NP43</accession>
<keyword evidence="19" id="KW-0968">Cytoplasmic vesicle</keyword>